<dbReference type="RefSeq" id="WP_378244430.1">
    <property type="nucleotide sequence ID" value="NZ_JBHRWK010000070.1"/>
</dbReference>
<organism evidence="1 2">
    <name type="scientific">Amycolatopsis speibonae</name>
    <dbReference type="NCBI Taxonomy" id="1450224"/>
    <lineage>
        <taxon>Bacteria</taxon>
        <taxon>Bacillati</taxon>
        <taxon>Actinomycetota</taxon>
        <taxon>Actinomycetes</taxon>
        <taxon>Pseudonocardiales</taxon>
        <taxon>Pseudonocardiaceae</taxon>
        <taxon>Amycolatopsis</taxon>
    </lineage>
</organism>
<protein>
    <recommendedName>
        <fullName evidence="3">Lipoprotein</fullName>
    </recommendedName>
</protein>
<evidence type="ECO:0008006" key="3">
    <source>
        <dbReference type="Google" id="ProtNLM"/>
    </source>
</evidence>
<accession>A0ABV7P9U7</accession>
<name>A0ABV7P9U7_9PSEU</name>
<evidence type="ECO:0000313" key="2">
    <source>
        <dbReference type="Proteomes" id="UP001595645"/>
    </source>
</evidence>
<dbReference type="PROSITE" id="PS51257">
    <property type="entry name" value="PROKAR_LIPOPROTEIN"/>
    <property type="match status" value="1"/>
</dbReference>
<reference evidence="2" key="1">
    <citation type="journal article" date="2019" name="Int. J. Syst. Evol. Microbiol.">
        <title>The Global Catalogue of Microorganisms (GCM) 10K type strain sequencing project: providing services to taxonomists for standard genome sequencing and annotation.</title>
        <authorList>
            <consortium name="The Broad Institute Genomics Platform"/>
            <consortium name="The Broad Institute Genome Sequencing Center for Infectious Disease"/>
            <person name="Wu L."/>
            <person name="Ma J."/>
        </authorList>
    </citation>
    <scope>NUCLEOTIDE SEQUENCE [LARGE SCALE GENOMIC DNA]</scope>
    <source>
        <strain evidence="2">CGMCC 4.7676</strain>
    </source>
</reference>
<comment type="caution">
    <text evidence="1">The sequence shown here is derived from an EMBL/GenBank/DDBJ whole genome shotgun (WGS) entry which is preliminary data.</text>
</comment>
<proteinExistence type="predicted"/>
<keyword evidence="2" id="KW-1185">Reference proteome</keyword>
<gene>
    <name evidence="1" type="ORF">ACFOSH_35135</name>
</gene>
<sequence length="329" mass="34251">MTTWGVRTLVACVIAGLSVGCMAKIPTYEEGLGPKELPKEWPTASGRPLRAVPMPSGESLLALPKETAAQVLCQALPEDRWNQLMSGDVAREVEHGESCHAVGLDSWVRVSLNRTGLAGSPGLAPPKEVTVAGHPAKVVVGGSPSFLEVTLADSGARVLRIETSWTRVPPQNDRSEGMLLGLAEAILNGAFAPGPKLPAADKRDVIERKTVEPGAGILDAPLPELSWKLCTQLERAMGLPAGTADPYLDGKCTATAADDSSVRVEHTAVLSELRGEPVAGRPAAESPGQVSVLLTDNGSGQGLKFSWSGGSKAGLRDVAEKVVAPLLGS</sequence>
<dbReference type="EMBL" id="JBHRWK010000070">
    <property type="protein sequence ID" value="MFC3454697.1"/>
    <property type="molecule type" value="Genomic_DNA"/>
</dbReference>
<evidence type="ECO:0000313" key="1">
    <source>
        <dbReference type="EMBL" id="MFC3454697.1"/>
    </source>
</evidence>
<dbReference type="Proteomes" id="UP001595645">
    <property type="component" value="Unassembled WGS sequence"/>
</dbReference>